<evidence type="ECO:0000313" key="3">
    <source>
        <dbReference type="Proteomes" id="UP001157091"/>
    </source>
</evidence>
<protein>
    <recommendedName>
        <fullName evidence="4">FAD-dependent oxidoreductase</fullName>
    </recommendedName>
</protein>
<feature type="region of interest" description="Disordered" evidence="1">
    <location>
        <begin position="110"/>
        <end position="210"/>
    </location>
</feature>
<dbReference type="Gene3D" id="3.50.50.60">
    <property type="entry name" value="FAD/NAD(P)-binding domain"/>
    <property type="match status" value="1"/>
</dbReference>
<evidence type="ECO:0000313" key="2">
    <source>
        <dbReference type="EMBL" id="GMA24993.1"/>
    </source>
</evidence>
<name>A0ABQ6I4B5_9MICO</name>
<proteinExistence type="predicted"/>
<keyword evidence="3" id="KW-1185">Reference proteome</keyword>
<dbReference type="Pfam" id="PF13450">
    <property type="entry name" value="NAD_binding_8"/>
    <property type="match status" value="1"/>
</dbReference>
<evidence type="ECO:0008006" key="4">
    <source>
        <dbReference type="Google" id="ProtNLM"/>
    </source>
</evidence>
<accession>A0ABQ6I4B5</accession>
<dbReference type="EMBL" id="BSUK01000001">
    <property type="protein sequence ID" value="GMA24993.1"/>
    <property type="molecule type" value="Genomic_DNA"/>
</dbReference>
<dbReference type="Proteomes" id="UP001157091">
    <property type="component" value="Unassembled WGS sequence"/>
</dbReference>
<feature type="compositionally biased region" description="Low complexity" evidence="1">
    <location>
        <begin position="119"/>
        <end position="143"/>
    </location>
</feature>
<gene>
    <name evidence="2" type="ORF">GCM10025864_27520</name>
</gene>
<organism evidence="2 3">
    <name type="scientific">Luteimicrobium album</name>
    <dbReference type="NCBI Taxonomy" id="1054550"/>
    <lineage>
        <taxon>Bacteria</taxon>
        <taxon>Bacillati</taxon>
        <taxon>Actinomycetota</taxon>
        <taxon>Actinomycetes</taxon>
        <taxon>Micrococcales</taxon>
        <taxon>Luteimicrobium</taxon>
    </lineage>
</organism>
<dbReference type="PANTHER" id="PTHR43734:SF1">
    <property type="entry name" value="PHYTOENE DESATURASE"/>
    <property type="match status" value="1"/>
</dbReference>
<feature type="compositionally biased region" description="Low complexity" evidence="1">
    <location>
        <begin position="151"/>
        <end position="167"/>
    </location>
</feature>
<evidence type="ECO:0000256" key="1">
    <source>
        <dbReference type="SAM" id="MobiDB-lite"/>
    </source>
</evidence>
<reference evidence="3" key="1">
    <citation type="journal article" date="2019" name="Int. J. Syst. Evol. Microbiol.">
        <title>The Global Catalogue of Microorganisms (GCM) 10K type strain sequencing project: providing services to taxonomists for standard genome sequencing and annotation.</title>
        <authorList>
            <consortium name="The Broad Institute Genomics Platform"/>
            <consortium name="The Broad Institute Genome Sequencing Center for Infectious Disease"/>
            <person name="Wu L."/>
            <person name="Ma J."/>
        </authorList>
    </citation>
    <scope>NUCLEOTIDE SEQUENCE [LARGE SCALE GENOMIC DNA]</scope>
    <source>
        <strain evidence="3">NBRC 106348</strain>
    </source>
</reference>
<dbReference type="InterPro" id="IPR036188">
    <property type="entry name" value="FAD/NAD-bd_sf"/>
</dbReference>
<dbReference type="PANTHER" id="PTHR43734">
    <property type="entry name" value="PHYTOENE DESATURASE"/>
    <property type="match status" value="1"/>
</dbReference>
<feature type="compositionally biased region" description="Low complexity" evidence="1">
    <location>
        <begin position="195"/>
        <end position="210"/>
    </location>
</feature>
<dbReference type="PRINTS" id="PR00419">
    <property type="entry name" value="ADXRDTASE"/>
</dbReference>
<sequence length="210" mass="22283">MSRVVVVGAGVAGLGAAALLAQDGHDVTVVERLATVGGRVGVWRAGGFTFDLGPSWYLMPEVFERFFSLLGTSADAELDLVRLPTAFRAYFDDAPPLDVTDDVARTARTFEAREPGAGSASRPTWAPRAARTAPPSTGSSTPTTRRRARSSPRYAAWARATSPSSRGSSRRRCGAAPDASRTTVACARCWRTRRSSSAPRPTGRPPSTTS</sequence>
<comment type="caution">
    <text evidence="2">The sequence shown here is derived from an EMBL/GenBank/DDBJ whole genome shotgun (WGS) entry which is preliminary data.</text>
</comment>
<dbReference type="SUPFAM" id="SSF51905">
    <property type="entry name" value="FAD/NAD(P)-binding domain"/>
    <property type="match status" value="1"/>
</dbReference>